<dbReference type="EMBL" id="FPBV01000006">
    <property type="protein sequence ID" value="SFU70037.1"/>
    <property type="molecule type" value="Genomic_DNA"/>
</dbReference>
<evidence type="ECO:0000313" key="4">
    <source>
        <dbReference type="Proteomes" id="UP000183508"/>
    </source>
</evidence>
<accession>A0A1I7IAS5</accession>
<dbReference type="GO" id="GO:0003677">
    <property type="term" value="F:DNA binding"/>
    <property type="evidence" value="ECO:0007669"/>
    <property type="project" value="InterPro"/>
</dbReference>
<dbReference type="Pfam" id="PF09669">
    <property type="entry name" value="Phage_pRha"/>
    <property type="match status" value="1"/>
</dbReference>
<dbReference type="InterPro" id="IPR014054">
    <property type="entry name" value="Phage_regulatory_Rha"/>
</dbReference>
<keyword evidence="1" id="KW-0175">Coiled coil</keyword>
<gene>
    <name evidence="3" type="ORF">SAMN05421543_106104</name>
</gene>
<evidence type="ECO:0000259" key="2">
    <source>
        <dbReference type="Pfam" id="PF03374"/>
    </source>
</evidence>
<dbReference type="Proteomes" id="UP000183508">
    <property type="component" value="Unassembled WGS sequence"/>
</dbReference>
<dbReference type="STRING" id="392015.SAMN05421543_106104"/>
<sequence>MNQLVFIHQDRPVTDSLTVATVFGKEHRRVLQDIRELGCSDEFREHNFVLTSYIDQWNREKPKYIMTEQGFALLVMGYTGPRAMEFKERYIAEFERMRKELQTRDLVERFNLPRTYPEALRALAAAAEEAEQMRQQLEEQAPKVALYEVAMQATNAQAMSAIAKSLGIGRNKLFAFLREQKVLRHNNEPYQEYIDRGYFRVRQYSITHFHDGIENKAQTLVTAKGMDFIHRLLRQHGMIKDAQAVKAE</sequence>
<evidence type="ECO:0000313" key="3">
    <source>
        <dbReference type="EMBL" id="SFU70037.1"/>
    </source>
</evidence>
<keyword evidence="4" id="KW-1185">Reference proteome</keyword>
<dbReference type="RefSeq" id="WP_074950989.1">
    <property type="nucleotide sequence ID" value="NZ_FPBV01000006.1"/>
</dbReference>
<evidence type="ECO:0000256" key="1">
    <source>
        <dbReference type="SAM" id="Coils"/>
    </source>
</evidence>
<dbReference type="NCBIfam" id="TIGR02681">
    <property type="entry name" value="phage_pRha"/>
    <property type="match status" value="1"/>
</dbReference>
<dbReference type="Pfam" id="PF03374">
    <property type="entry name" value="ANT"/>
    <property type="match status" value="1"/>
</dbReference>
<feature type="coiled-coil region" evidence="1">
    <location>
        <begin position="84"/>
        <end position="140"/>
    </location>
</feature>
<reference evidence="4" key="1">
    <citation type="submission" date="2016-10" db="EMBL/GenBank/DDBJ databases">
        <authorList>
            <person name="Varghese N."/>
        </authorList>
    </citation>
    <scope>NUCLEOTIDE SEQUENCE [LARGE SCALE GENOMIC DNA]</scope>
    <source>
        <strain evidence="4">DSM 17980</strain>
    </source>
</reference>
<feature type="domain" description="Antirepressor protein C-terminal" evidence="2">
    <location>
        <begin position="135"/>
        <end position="235"/>
    </location>
</feature>
<dbReference type="AlphaFoldDB" id="A0A1I7IAS5"/>
<name>A0A1I7IAS5_9BACL</name>
<proteinExistence type="predicted"/>
<dbReference type="InterPro" id="IPR005039">
    <property type="entry name" value="Ant_C"/>
</dbReference>
<organism evidence="3 4">
    <name type="scientific">Alicyclobacillus macrosporangiidus</name>
    <dbReference type="NCBI Taxonomy" id="392015"/>
    <lineage>
        <taxon>Bacteria</taxon>
        <taxon>Bacillati</taxon>
        <taxon>Bacillota</taxon>
        <taxon>Bacilli</taxon>
        <taxon>Bacillales</taxon>
        <taxon>Alicyclobacillaceae</taxon>
        <taxon>Alicyclobacillus</taxon>
    </lineage>
</organism>
<protein>
    <submittedName>
        <fullName evidence="3">Phage regulatory protein, rha family</fullName>
    </submittedName>
</protein>